<name>A0A6P1ED42_LENHI</name>
<sequence>MALELKRKTKDGFTLIDSLIGLTIISLFSLFYIGITHQMNDQIDQSQKTLKVERKHYEDLLRNE</sequence>
<evidence type="ECO:0000313" key="2">
    <source>
        <dbReference type="EMBL" id="QHB51954.1"/>
    </source>
</evidence>
<evidence type="ECO:0000256" key="1">
    <source>
        <dbReference type="SAM" id="Phobius"/>
    </source>
</evidence>
<keyword evidence="1" id="KW-1133">Transmembrane helix</keyword>
<keyword evidence="1" id="KW-0472">Membrane</keyword>
<gene>
    <name evidence="2" type="ORF">GQR93_07030</name>
</gene>
<feature type="transmembrane region" description="Helical" evidence="1">
    <location>
        <begin position="12"/>
        <end position="35"/>
    </location>
</feature>
<reference evidence="2 3" key="1">
    <citation type="submission" date="2019-12" db="EMBL/GenBank/DDBJ databases">
        <title>Lactobacillus hilgardii FLUB.</title>
        <authorList>
            <person name="Gustaw K."/>
        </authorList>
    </citation>
    <scope>NUCLEOTIDE SEQUENCE [LARGE SCALE GENOMIC DNA]</scope>
    <source>
        <strain evidence="2 3">FLUB</strain>
    </source>
</reference>
<accession>A0A6P1ED42</accession>
<dbReference type="Proteomes" id="UP000465035">
    <property type="component" value="Chromosome"/>
</dbReference>
<dbReference type="EMBL" id="CP047121">
    <property type="protein sequence ID" value="QHB51954.1"/>
    <property type="molecule type" value="Genomic_DNA"/>
</dbReference>
<dbReference type="AlphaFoldDB" id="A0A6P1ED42"/>
<keyword evidence="1" id="KW-0812">Transmembrane</keyword>
<proteinExistence type="predicted"/>
<evidence type="ECO:0000313" key="3">
    <source>
        <dbReference type="Proteomes" id="UP000465035"/>
    </source>
</evidence>
<organism evidence="2 3">
    <name type="scientific">Lentilactobacillus hilgardii</name>
    <name type="common">Lactobacillus hilgardii</name>
    <dbReference type="NCBI Taxonomy" id="1588"/>
    <lineage>
        <taxon>Bacteria</taxon>
        <taxon>Bacillati</taxon>
        <taxon>Bacillota</taxon>
        <taxon>Bacilli</taxon>
        <taxon>Lactobacillales</taxon>
        <taxon>Lactobacillaceae</taxon>
        <taxon>Lentilactobacillus</taxon>
    </lineage>
</organism>
<protein>
    <submittedName>
        <fullName evidence="2">Type II secretion system protein</fullName>
    </submittedName>
</protein>